<keyword evidence="3" id="KW-1185">Reference proteome</keyword>
<gene>
    <name evidence="2" type="ORF">BXZ70DRAFT_918953</name>
</gene>
<feature type="region of interest" description="Disordered" evidence="1">
    <location>
        <begin position="631"/>
        <end position="654"/>
    </location>
</feature>
<dbReference type="OrthoDB" id="1719357at2759"/>
<feature type="region of interest" description="Disordered" evidence="1">
    <location>
        <begin position="94"/>
        <end position="196"/>
    </location>
</feature>
<feature type="region of interest" description="Disordered" evidence="1">
    <location>
        <begin position="675"/>
        <end position="709"/>
    </location>
</feature>
<evidence type="ECO:0000256" key="1">
    <source>
        <dbReference type="SAM" id="MobiDB-lite"/>
    </source>
</evidence>
<accession>A0A8K0UXX4</accession>
<feature type="compositionally biased region" description="Basic and acidic residues" evidence="1">
    <location>
        <begin position="111"/>
        <end position="196"/>
    </location>
</feature>
<proteinExistence type="predicted"/>
<evidence type="ECO:0000313" key="2">
    <source>
        <dbReference type="EMBL" id="KAH8106272.1"/>
    </source>
</evidence>
<sequence>MAYHPPASPLMRYASPGISAQVSPSQPAQIQPGSITYTTSVGPDGSVTYHPFKAVPASYQTAQGLVHGIQWVPAEATSVLPSGATPASEDIIASFNRPGAGNAGSTGYRDGAWRDDRRSTNDPYRRDYDRDDRRRTDDRDRDYRRAGDPGHYSRDDRDLGRDYDRDRDRDDREYGRDPRDYPPRGGRDAAYDRYRDREDDLNRRDRDFGSDRDVDDYRRRDRDHDRNAADLERRFADIGLDRDRDRDRRDPYERDYRDREPQRQNRNSAYGTPVSPASNYVTAPYAGRDYAPGRADAGAGVRRAASPYREAPIAPRPISPYQAGGAIPRAPSPYQAGAGAVPRPVSPYQTGAAPRPSSAYGPPAPVVPRAASPYRAGGALPGRPVSPYRAGGALPPRPVSPYSAGAVQRPVSPYQNPGVSGGRPASPYRGPLPGRPVSPYRPGGATTSPVVAPYGSGRPVSPNPYGNRLARAASPSVGYGGGPGGSPSYARGGYEVAPDEERMLAAPEGFSRPPNLAQSYTPFDIIKIQDMDDFFENIPRMPLVLVTHDVYHEDWIRLMRDLALAWSGKLPVPQYANDGHQPRRTTLTADLIDLWNASFFIRRGAELVLYKGRERRSGRYVGTLDSNLPGFDDDDYDDDDDLSGDSDYDDRGDRSRYGAYGGVYSRGVDREMAEMHEARRLRHERKKLEQKRRRQERRNRRSDRNPERMYALYLTFVPPREVA</sequence>
<dbReference type="AlphaFoldDB" id="A0A8K0UXX4"/>
<dbReference type="EMBL" id="JAEVFJ010000003">
    <property type="protein sequence ID" value="KAH8106272.1"/>
    <property type="molecule type" value="Genomic_DNA"/>
</dbReference>
<protein>
    <submittedName>
        <fullName evidence="2">Uncharacterized protein</fullName>
    </submittedName>
</protein>
<feature type="region of interest" description="Disordered" evidence="1">
    <location>
        <begin position="399"/>
        <end position="484"/>
    </location>
</feature>
<feature type="compositionally biased region" description="Polar residues" evidence="1">
    <location>
        <begin position="264"/>
        <end position="278"/>
    </location>
</feature>
<feature type="compositionally biased region" description="Basic residues" evidence="1">
    <location>
        <begin position="679"/>
        <end position="701"/>
    </location>
</feature>
<dbReference type="Proteomes" id="UP000813824">
    <property type="component" value="Unassembled WGS sequence"/>
</dbReference>
<name>A0A8K0UXX4_9AGAR</name>
<comment type="caution">
    <text evidence="2">The sequence shown here is derived from an EMBL/GenBank/DDBJ whole genome shotgun (WGS) entry which is preliminary data.</text>
</comment>
<feature type="compositionally biased region" description="Acidic residues" evidence="1">
    <location>
        <begin position="631"/>
        <end position="648"/>
    </location>
</feature>
<organism evidence="2 3">
    <name type="scientific">Cristinia sonorae</name>
    <dbReference type="NCBI Taxonomy" id="1940300"/>
    <lineage>
        <taxon>Eukaryota</taxon>
        <taxon>Fungi</taxon>
        <taxon>Dikarya</taxon>
        <taxon>Basidiomycota</taxon>
        <taxon>Agaricomycotina</taxon>
        <taxon>Agaricomycetes</taxon>
        <taxon>Agaricomycetidae</taxon>
        <taxon>Agaricales</taxon>
        <taxon>Pleurotineae</taxon>
        <taxon>Stephanosporaceae</taxon>
        <taxon>Cristinia</taxon>
    </lineage>
</organism>
<feature type="region of interest" description="Disordered" evidence="1">
    <location>
        <begin position="243"/>
        <end position="278"/>
    </location>
</feature>
<reference evidence="2" key="1">
    <citation type="journal article" date="2021" name="New Phytol.">
        <title>Evolutionary innovations through gain and loss of genes in the ectomycorrhizal Boletales.</title>
        <authorList>
            <person name="Wu G."/>
            <person name="Miyauchi S."/>
            <person name="Morin E."/>
            <person name="Kuo A."/>
            <person name="Drula E."/>
            <person name="Varga T."/>
            <person name="Kohler A."/>
            <person name="Feng B."/>
            <person name="Cao Y."/>
            <person name="Lipzen A."/>
            <person name="Daum C."/>
            <person name="Hundley H."/>
            <person name="Pangilinan J."/>
            <person name="Johnson J."/>
            <person name="Barry K."/>
            <person name="LaButti K."/>
            <person name="Ng V."/>
            <person name="Ahrendt S."/>
            <person name="Min B."/>
            <person name="Choi I.G."/>
            <person name="Park H."/>
            <person name="Plett J.M."/>
            <person name="Magnuson J."/>
            <person name="Spatafora J.W."/>
            <person name="Nagy L.G."/>
            <person name="Henrissat B."/>
            <person name="Grigoriev I.V."/>
            <person name="Yang Z.L."/>
            <person name="Xu J."/>
            <person name="Martin F.M."/>
        </authorList>
    </citation>
    <scope>NUCLEOTIDE SEQUENCE</scope>
    <source>
        <strain evidence="2">KKN 215</strain>
    </source>
</reference>
<evidence type="ECO:0000313" key="3">
    <source>
        <dbReference type="Proteomes" id="UP000813824"/>
    </source>
</evidence>
<feature type="compositionally biased region" description="Basic and acidic residues" evidence="1">
    <location>
        <begin position="243"/>
        <end position="263"/>
    </location>
</feature>